<dbReference type="CDD" id="cd00093">
    <property type="entry name" value="HTH_XRE"/>
    <property type="match status" value="1"/>
</dbReference>
<dbReference type="SUPFAM" id="SSF47413">
    <property type="entry name" value="lambda repressor-like DNA-binding domains"/>
    <property type="match status" value="1"/>
</dbReference>
<reference evidence="4" key="1">
    <citation type="submission" date="2016-12" db="EMBL/GenBank/DDBJ databases">
        <authorList>
            <person name="Moulin L."/>
        </authorList>
    </citation>
    <scope>NUCLEOTIDE SEQUENCE [LARGE SCALE GENOMIC DNA]</scope>
    <source>
        <strain evidence="4">STM 7183</strain>
    </source>
</reference>
<keyword evidence="1" id="KW-0238">DNA-binding</keyword>
<evidence type="ECO:0000313" key="5">
    <source>
        <dbReference type="Proteomes" id="UP000195569"/>
    </source>
</evidence>
<dbReference type="InterPro" id="IPR050807">
    <property type="entry name" value="TransReg_Diox_bact_type"/>
</dbReference>
<feature type="domain" description="HTH cro/C1-type" evidence="3">
    <location>
        <begin position="32"/>
        <end position="85"/>
    </location>
</feature>
<dbReference type="SMART" id="SM00530">
    <property type="entry name" value="HTH_XRE"/>
    <property type="match status" value="1"/>
</dbReference>
<evidence type="ECO:0000256" key="1">
    <source>
        <dbReference type="ARBA" id="ARBA00023125"/>
    </source>
</evidence>
<dbReference type="RefSeq" id="WP_087735916.1">
    <property type="nucleotide sequence ID" value="NZ_CYGY02000035.1"/>
</dbReference>
<protein>
    <recommendedName>
        <fullName evidence="3">HTH cro/C1-type domain-containing protein</fullName>
    </recommendedName>
</protein>
<dbReference type="InterPro" id="IPR010982">
    <property type="entry name" value="Lambda_DNA-bd_dom_sf"/>
</dbReference>
<dbReference type="PANTHER" id="PTHR46797:SF1">
    <property type="entry name" value="METHYLPHOSPHONATE SYNTHASE"/>
    <property type="match status" value="1"/>
</dbReference>
<dbReference type="EMBL" id="CYGY02000035">
    <property type="protein sequence ID" value="SIT43731.1"/>
    <property type="molecule type" value="Genomic_DNA"/>
</dbReference>
<evidence type="ECO:0000259" key="3">
    <source>
        <dbReference type="PROSITE" id="PS50943"/>
    </source>
</evidence>
<accession>A0A1N7S8T0</accession>
<comment type="caution">
    <text evidence="4">The sequence shown here is derived from an EMBL/GenBank/DDBJ whole genome shotgun (WGS) entry which is preliminary data.</text>
</comment>
<feature type="region of interest" description="Disordered" evidence="2">
    <location>
        <begin position="186"/>
        <end position="226"/>
    </location>
</feature>
<dbReference type="Pfam" id="PF01381">
    <property type="entry name" value="HTH_3"/>
    <property type="match status" value="1"/>
</dbReference>
<dbReference type="GO" id="GO:0003677">
    <property type="term" value="F:DNA binding"/>
    <property type="evidence" value="ECO:0007669"/>
    <property type="project" value="UniProtKB-KW"/>
</dbReference>
<name>A0A1N7S8T0_9BURK</name>
<evidence type="ECO:0000256" key="2">
    <source>
        <dbReference type="SAM" id="MobiDB-lite"/>
    </source>
</evidence>
<dbReference type="InterPro" id="IPR001387">
    <property type="entry name" value="Cro/C1-type_HTH"/>
</dbReference>
<dbReference type="GO" id="GO:0003700">
    <property type="term" value="F:DNA-binding transcription factor activity"/>
    <property type="evidence" value="ECO:0007669"/>
    <property type="project" value="TreeGrafter"/>
</dbReference>
<dbReference type="Proteomes" id="UP000195569">
    <property type="component" value="Unassembled WGS sequence"/>
</dbReference>
<keyword evidence="5" id="KW-1185">Reference proteome</keyword>
<sequence>MRRNIDVPIFQVNRKIYAHLYKNPDMKFGERLRQARKAAKLTQVELGRRVGLTQAAISDLESGNTAGTAQLLPLAKALGVAPEWLLNTTGPRVIVTTPEEDHASVRELLELLRRATSTGARVAFEAESKIPDITDGMTKLLQAVVDAYEAGLTDEEMLPIRLTLEALTRVKRTSLASVPSIEAAAENAESSLDQNVTEALRGALPSRGVGPSIDEQARRGHKRKSS</sequence>
<gene>
    <name evidence="4" type="ORF">BN2476_350262</name>
</gene>
<dbReference type="PANTHER" id="PTHR46797">
    <property type="entry name" value="HTH-TYPE TRANSCRIPTIONAL REGULATOR"/>
    <property type="match status" value="1"/>
</dbReference>
<dbReference type="AlphaFoldDB" id="A0A1N7S8T0"/>
<organism evidence="4 5">
    <name type="scientific">Paraburkholderia piptadeniae</name>
    <dbReference type="NCBI Taxonomy" id="1701573"/>
    <lineage>
        <taxon>Bacteria</taxon>
        <taxon>Pseudomonadati</taxon>
        <taxon>Pseudomonadota</taxon>
        <taxon>Betaproteobacteria</taxon>
        <taxon>Burkholderiales</taxon>
        <taxon>Burkholderiaceae</taxon>
        <taxon>Paraburkholderia</taxon>
    </lineage>
</organism>
<evidence type="ECO:0000313" key="4">
    <source>
        <dbReference type="EMBL" id="SIT43731.1"/>
    </source>
</evidence>
<proteinExistence type="predicted"/>
<dbReference type="OrthoDB" id="9155304at2"/>
<dbReference type="PROSITE" id="PS50943">
    <property type="entry name" value="HTH_CROC1"/>
    <property type="match status" value="1"/>
</dbReference>
<dbReference type="Gene3D" id="1.10.260.40">
    <property type="entry name" value="lambda repressor-like DNA-binding domains"/>
    <property type="match status" value="1"/>
</dbReference>
<dbReference type="GO" id="GO:0005829">
    <property type="term" value="C:cytosol"/>
    <property type="evidence" value="ECO:0007669"/>
    <property type="project" value="TreeGrafter"/>
</dbReference>